<feature type="region of interest" description="Disordered" evidence="1">
    <location>
        <begin position="88"/>
        <end position="111"/>
    </location>
</feature>
<comment type="caution">
    <text evidence="2">The sequence shown here is derived from an EMBL/GenBank/DDBJ whole genome shotgun (WGS) entry which is preliminary data.</text>
</comment>
<feature type="compositionally biased region" description="Low complexity" evidence="1">
    <location>
        <begin position="299"/>
        <end position="308"/>
    </location>
</feature>
<accession>A0A7J5Y8Y9</accession>
<organism evidence="2 3">
    <name type="scientific">Dissostichus mawsoni</name>
    <name type="common">Antarctic cod</name>
    <dbReference type="NCBI Taxonomy" id="36200"/>
    <lineage>
        <taxon>Eukaryota</taxon>
        <taxon>Metazoa</taxon>
        <taxon>Chordata</taxon>
        <taxon>Craniata</taxon>
        <taxon>Vertebrata</taxon>
        <taxon>Euteleostomi</taxon>
        <taxon>Actinopterygii</taxon>
        <taxon>Neopterygii</taxon>
        <taxon>Teleostei</taxon>
        <taxon>Neoteleostei</taxon>
        <taxon>Acanthomorphata</taxon>
        <taxon>Eupercaria</taxon>
        <taxon>Perciformes</taxon>
        <taxon>Notothenioidei</taxon>
        <taxon>Nototheniidae</taxon>
        <taxon>Dissostichus</taxon>
    </lineage>
</organism>
<evidence type="ECO:0000313" key="2">
    <source>
        <dbReference type="EMBL" id="KAF3845875.1"/>
    </source>
</evidence>
<evidence type="ECO:0000256" key="1">
    <source>
        <dbReference type="SAM" id="MobiDB-lite"/>
    </source>
</evidence>
<gene>
    <name evidence="2" type="ORF">F7725_002954</name>
</gene>
<protein>
    <submittedName>
        <fullName evidence="2">Uncharacterized protein</fullName>
    </submittedName>
</protein>
<evidence type="ECO:0000313" key="3">
    <source>
        <dbReference type="Proteomes" id="UP000518266"/>
    </source>
</evidence>
<name>A0A7J5Y8Y9_DISMA</name>
<reference evidence="2 3" key="1">
    <citation type="submission" date="2020-03" db="EMBL/GenBank/DDBJ databases">
        <title>Dissostichus mawsoni Genome sequencing and assembly.</title>
        <authorList>
            <person name="Park H."/>
        </authorList>
    </citation>
    <scope>NUCLEOTIDE SEQUENCE [LARGE SCALE GENOMIC DNA]</scope>
    <source>
        <strain evidence="2">DM0001</strain>
        <tissue evidence="2">Muscle</tissue>
    </source>
</reference>
<dbReference type="AlphaFoldDB" id="A0A7J5Y8Y9"/>
<proteinExistence type="predicted"/>
<sequence>MFRSVCSTCGHKLSGNVSFFNSAAKKTKRIGILSLCFLDLKLIPDQLLKISTLDTGTLVERPLFGTTMGSLTCGDVVLGAVAVVLDEEGGEEEEAPPITAMKEQSSRESCRERNCHRKESVCCRDGDGAGLSEDDGEVEEGRGEEQAGGADQRVGAGGPRPQLPADHHAAGHAQHPRHHGDGAEDQTVGGGTAQFPSTQGGLSPLTTAALKRNVGAHRAREPVTKATAVKPRELNVLLAEHLDVGQPAGVVQVVNPPADRDGEIEDGEHVGPLPLHVEVCDDGGGDGGVAGLSDAHQAPGQQQGPEVLGPEEEGGAGESHQGPEQDAHAHDVLPVVPVAQVTKHRSQEHVDVAQDEDGQQGSDLRHAARLLILLRAWSPPALLLRTLRLALIGEERHRIRRLLAQRHGRR</sequence>
<feature type="compositionally biased region" description="Polar residues" evidence="1">
    <location>
        <begin position="194"/>
        <end position="204"/>
    </location>
</feature>
<dbReference type="EMBL" id="JAAKFY010000014">
    <property type="protein sequence ID" value="KAF3845875.1"/>
    <property type="molecule type" value="Genomic_DNA"/>
</dbReference>
<feature type="region of interest" description="Disordered" evidence="1">
    <location>
        <begin position="283"/>
        <end position="326"/>
    </location>
</feature>
<feature type="region of interest" description="Disordered" evidence="1">
    <location>
        <begin position="126"/>
        <end position="204"/>
    </location>
</feature>
<dbReference type="Proteomes" id="UP000518266">
    <property type="component" value="Unassembled WGS sequence"/>
</dbReference>
<dbReference type="OrthoDB" id="6770063at2759"/>
<keyword evidence="3" id="KW-1185">Reference proteome</keyword>
<feature type="region of interest" description="Disordered" evidence="1">
    <location>
        <begin position="342"/>
        <end position="361"/>
    </location>
</feature>